<dbReference type="PANTHER" id="PTHR13420">
    <property type="entry name" value="UPF0235 PROTEIN C15ORF40"/>
    <property type="match status" value="1"/>
</dbReference>
<evidence type="ECO:0000313" key="3">
    <source>
        <dbReference type="EMBL" id="HGF34608.1"/>
    </source>
</evidence>
<dbReference type="NCBIfam" id="TIGR00251">
    <property type="entry name" value="DUF167 family protein"/>
    <property type="match status" value="1"/>
</dbReference>
<dbReference type="HAMAP" id="MF_00634">
    <property type="entry name" value="UPF0235"/>
    <property type="match status" value="1"/>
</dbReference>
<sequence>MRSNSSRECTWAAVADFWVPTCRGYILKLHVVPGAKKTAVAGLHGDRLKVKVAAPPEKGRANDELLAFLARTLGVPLQALHLTSGAAGRAKVVAVHDLSPDLKSRLLALASTP</sequence>
<comment type="caution">
    <text evidence="3">The sequence shown here is derived from an EMBL/GenBank/DDBJ whole genome shotgun (WGS) entry which is preliminary data.</text>
</comment>
<protein>
    <recommendedName>
        <fullName evidence="2">UPF0235 protein ENW96_09515</fullName>
    </recommendedName>
</protein>
<dbReference type="InterPro" id="IPR003746">
    <property type="entry name" value="DUF167"/>
</dbReference>
<dbReference type="EMBL" id="DTMF01000233">
    <property type="protein sequence ID" value="HGF34608.1"/>
    <property type="molecule type" value="Genomic_DNA"/>
</dbReference>
<reference evidence="3" key="1">
    <citation type="journal article" date="2020" name="mSystems">
        <title>Genome- and Community-Level Interaction Insights into Carbon Utilization and Element Cycling Functions of Hydrothermarchaeota in Hydrothermal Sediment.</title>
        <authorList>
            <person name="Zhou Z."/>
            <person name="Liu Y."/>
            <person name="Xu W."/>
            <person name="Pan J."/>
            <person name="Luo Z.H."/>
            <person name="Li M."/>
        </authorList>
    </citation>
    <scope>NUCLEOTIDE SEQUENCE [LARGE SCALE GENOMIC DNA]</scope>
    <source>
        <strain evidence="3">SpSt-897</strain>
    </source>
</reference>
<name>A0A7C3Z3L0_9BACT</name>
<dbReference type="SUPFAM" id="SSF69786">
    <property type="entry name" value="YggU-like"/>
    <property type="match status" value="1"/>
</dbReference>
<dbReference type="InterPro" id="IPR036591">
    <property type="entry name" value="YggU-like_sf"/>
</dbReference>
<evidence type="ECO:0000256" key="1">
    <source>
        <dbReference type="ARBA" id="ARBA00010364"/>
    </source>
</evidence>
<dbReference type="GO" id="GO:0005737">
    <property type="term" value="C:cytoplasm"/>
    <property type="evidence" value="ECO:0007669"/>
    <property type="project" value="TreeGrafter"/>
</dbReference>
<dbReference type="SMART" id="SM01152">
    <property type="entry name" value="DUF167"/>
    <property type="match status" value="1"/>
</dbReference>
<dbReference type="AlphaFoldDB" id="A0A7C3Z3L0"/>
<dbReference type="Pfam" id="PF02594">
    <property type="entry name" value="DUF167"/>
    <property type="match status" value="1"/>
</dbReference>
<evidence type="ECO:0000256" key="2">
    <source>
        <dbReference type="HAMAP-Rule" id="MF_00634"/>
    </source>
</evidence>
<accession>A0A7C3Z3L0</accession>
<proteinExistence type="inferred from homology"/>
<dbReference type="Gene3D" id="3.30.1200.10">
    <property type="entry name" value="YggU-like"/>
    <property type="match status" value="1"/>
</dbReference>
<organism evidence="3">
    <name type="scientific">Desulfobacca acetoxidans</name>
    <dbReference type="NCBI Taxonomy" id="60893"/>
    <lineage>
        <taxon>Bacteria</taxon>
        <taxon>Pseudomonadati</taxon>
        <taxon>Thermodesulfobacteriota</taxon>
        <taxon>Desulfobaccia</taxon>
        <taxon>Desulfobaccales</taxon>
        <taxon>Desulfobaccaceae</taxon>
        <taxon>Desulfobacca</taxon>
    </lineage>
</organism>
<dbReference type="PANTHER" id="PTHR13420:SF7">
    <property type="entry name" value="UPF0235 PROTEIN C15ORF40"/>
    <property type="match status" value="1"/>
</dbReference>
<gene>
    <name evidence="3" type="ORF">ENW96_09515</name>
</gene>
<comment type="similarity">
    <text evidence="1 2">Belongs to the UPF0235 family.</text>
</comment>